<dbReference type="EMBL" id="JABFCR010000034">
    <property type="protein sequence ID" value="NNU34161.1"/>
    <property type="molecule type" value="Genomic_DNA"/>
</dbReference>
<dbReference type="PROSITE" id="PS51257">
    <property type="entry name" value="PROKAR_LIPOPROTEIN"/>
    <property type="match status" value="1"/>
</dbReference>
<keyword evidence="2" id="KW-1185">Reference proteome</keyword>
<organism evidence="1 2">
    <name type="scientific">Mucilaginibacter humi</name>
    <dbReference type="NCBI Taxonomy" id="2732510"/>
    <lineage>
        <taxon>Bacteria</taxon>
        <taxon>Pseudomonadati</taxon>
        <taxon>Bacteroidota</taxon>
        <taxon>Sphingobacteriia</taxon>
        <taxon>Sphingobacteriales</taxon>
        <taxon>Sphingobacteriaceae</taxon>
        <taxon>Mucilaginibacter</taxon>
    </lineage>
</organism>
<proteinExistence type="predicted"/>
<reference evidence="1 2" key="1">
    <citation type="submission" date="2020-05" db="EMBL/GenBank/DDBJ databases">
        <authorList>
            <person name="Khan S.A."/>
            <person name="Jeon C.O."/>
            <person name="Chun B.H."/>
        </authorList>
    </citation>
    <scope>NUCLEOTIDE SEQUENCE [LARGE SCALE GENOMIC DNA]</scope>
    <source>
        <strain evidence="1 2">S1162</strain>
    </source>
</reference>
<evidence type="ECO:0008006" key="3">
    <source>
        <dbReference type="Google" id="ProtNLM"/>
    </source>
</evidence>
<dbReference type="RefSeq" id="WP_175269846.1">
    <property type="nucleotide sequence ID" value="NZ_JABFCR010000034.1"/>
</dbReference>
<sequence>MKNILFFALTITLGSLACKKADVALEGGLNGQWELRTVNRGYSGKVINYPIGNGQKLIFAGNTYKIMAHDTVKKQEHLPL</sequence>
<comment type="caution">
    <text evidence="1">The sequence shown here is derived from an EMBL/GenBank/DDBJ whole genome shotgun (WGS) entry which is preliminary data.</text>
</comment>
<accession>A0ABX1W3C7</accession>
<protein>
    <recommendedName>
        <fullName evidence="3">Lipocalin-like domain-containing protein</fullName>
    </recommendedName>
</protein>
<name>A0ABX1W3C7_9SPHI</name>
<evidence type="ECO:0000313" key="1">
    <source>
        <dbReference type="EMBL" id="NNU34161.1"/>
    </source>
</evidence>
<dbReference type="Proteomes" id="UP000566071">
    <property type="component" value="Unassembled WGS sequence"/>
</dbReference>
<evidence type="ECO:0000313" key="2">
    <source>
        <dbReference type="Proteomes" id="UP000566071"/>
    </source>
</evidence>
<gene>
    <name evidence="1" type="ORF">HK413_08405</name>
</gene>